<reference evidence="2 3" key="1">
    <citation type="submission" date="2015-10" db="EMBL/GenBank/DDBJ databases">
        <title>Metagenome-Assembled Genomes uncover a global brackish microbiome.</title>
        <authorList>
            <person name="Hugerth L.W."/>
            <person name="Larsson J."/>
            <person name="Alneberg J."/>
            <person name="Lindh M.V."/>
            <person name="Legrand C."/>
            <person name="Pinhassi J."/>
            <person name="Andersson A.F."/>
        </authorList>
    </citation>
    <scope>NUCLEOTIDE SEQUENCE [LARGE SCALE GENOMIC DNA]</scope>
    <source>
        <strain evidence="2">BACL4 MAG-120507-bin80</strain>
    </source>
</reference>
<dbReference type="Proteomes" id="UP000051934">
    <property type="component" value="Unassembled WGS sequence"/>
</dbReference>
<name>A0A0R2SHH1_9GAMM</name>
<evidence type="ECO:0008006" key="4">
    <source>
        <dbReference type="Google" id="ProtNLM"/>
    </source>
</evidence>
<sequence>MNYAFIVVALVIASLTGCAQRSTMPEDTSAADALAARPTIEPVGSVSLVTAQMRAPSLASDTLGTRVDIGIVPFTTRENAVNKAAFGDWIFDEIKQKETQFLPHLLSKALIESDLWGAVRVLPEADPSLVITIRGEIISSTGLDLAVHINATDSSGRVWLAQDYADVAQLSDYPESTRFTYGNRFDGANYVDPFHDLYKQVANDLLAARDGLDDGLLAETLQIADLVYARDLAPERFARTLTENEEGLLRLVTLPAADDPMLARVSDMRYRHHLFIDTVDEYYQTLYEDIQPAYVLWRRYSLDQTEETLSREATPPSTTTYGDSRSFLALSQRYDRFKWSKIYEHEFTELAAGFNNELAPAMLALNGQVHGLSGTMEQQYREWRGILRALFELETAPLSERDLEE</sequence>
<feature type="chain" id="PRO_5006586972" description="FlgO domain-containing protein" evidence="1">
    <location>
        <begin position="20"/>
        <end position="405"/>
    </location>
</feature>
<gene>
    <name evidence="2" type="ORF">ABR69_05445</name>
</gene>
<feature type="signal peptide" evidence="1">
    <location>
        <begin position="1"/>
        <end position="19"/>
    </location>
</feature>
<accession>A0A0R2SHH1</accession>
<evidence type="ECO:0000313" key="2">
    <source>
        <dbReference type="EMBL" id="KRO72786.1"/>
    </source>
</evidence>
<keyword evidence="1" id="KW-0732">Signal</keyword>
<comment type="caution">
    <text evidence="2">The sequence shown here is derived from an EMBL/GenBank/DDBJ whole genome shotgun (WGS) entry which is preliminary data.</text>
</comment>
<proteinExistence type="predicted"/>
<organism evidence="2 3">
    <name type="scientific">OM182 bacterium BACL3 MAG-120507-bin80</name>
    <dbReference type="NCBI Taxonomy" id="1655577"/>
    <lineage>
        <taxon>Bacteria</taxon>
        <taxon>Pseudomonadati</taxon>
        <taxon>Pseudomonadota</taxon>
        <taxon>Gammaproteobacteria</taxon>
        <taxon>OMG group</taxon>
        <taxon>OM182 clade</taxon>
    </lineage>
</organism>
<dbReference type="AlphaFoldDB" id="A0A0R2SHH1"/>
<evidence type="ECO:0000313" key="3">
    <source>
        <dbReference type="Proteomes" id="UP000051934"/>
    </source>
</evidence>
<dbReference type="EMBL" id="LIBB01000046">
    <property type="protein sequence ID" value="KRO72786.1"/>
    <property type="molecule type" value="Genomic_DNA"/>
</dbReference>
<evidence type="ECO:0000256" key="1">
    <source>
        <dbReference type="SAM" id="SignalP"/>
    </source>
</evidence>
<protein>
    <recommendedName>
        <fullName evidence="4">FlgO domain-containing protein</fullName>
    </recommendedName>
</protein>